<dbReference type="EnsemblFungi" id="MAPG_04173T0">
    <property type="protein sequence ID" value="MAPG_04173T0"/>
    <property type="gene ID" value="MAPG_04173"/>
</dbReference>
<protein>
    <submittedName>
        <fullName evidence="1 2">Uncharacterized protein</fullName>
    </submittedName>
</protein>
<reference evidence="2" key="4">
    <citation type="journal article" date="2015" name="G3 (Bethesda)">
        <title>Genome sequences of three phytopathogenic species of the Magnaporthaceae family of fungi.</title>
        <authorList>
            <person name="Okagaki L.H."/>
            <person name="Nunes C.C."/>
            <person name="Sailsbery J."/>
            <person name="Clay B."/>
            <person name="Brown D."/>
            <person name="John T."/>
            <person name="Oh Y."/>
            <person name="Young N."/>
            <person name="Fitzgerald M."/>
            <person name="Haas B.J."/>
            <person name="Zeng Q."/>
            <person name="Young S."/>
            <person name="Adiconis X."/>
            <person name="Fan L."/>
            <person name="Levin J.Z."/>
            <person name="Mitchell T.K."/>
            <person name="Okubara P.A."/>
            <person name="Farman M.L."/>
            <person name="Kohn L.M."/>
            <person name="Birren B."/>
            <person name="Ma L.-J."/>
            <person name="Dean R.A."/>
        </authorList>
    </citation>
    <scope>NUCLEOTIDE SEQUENCE</scope>
    <source>
        <strain evidence="2">ATCC 64411 / 73-15</strain>
    </source>
</reference>
<dbReference type="EMBL" id="ADBL01000987">
    <property type="status" value="NOT_ANNOTATED_CDS"/>
    <property type="molecule type" value="Genomic_DNA"/>
</dbReference>
<reference evidence="1" key="2">
    <citation type="submission" date="2010-05" db="EMBL/GenBank/DDBJ databases">
        <title>The Genome Sequence of Magnaporthe poae strain ATCC 64411.</title>
        <authorList>
            <consortium name="The Broad Institute Genome Sequencing Platform"/>
            <consortium name="Broad Institute Genome Sequencing Center for Infectious Disease"/>
            <person name="Ma L.-J."/>
            <person name="Dead R."/>
            <person name="Young S."/>
            <person name="Zeng Q."/>
            <person name="Koehrsen M."/>
            <person name="Alvarado L."/>
            <person name="Berlin A."/>
            <person name="Chapman S.B."/>
            <person name="Chen Z."/>
            <person name="Freedman E."/>
            <person name="Gellesch M."/>
            <person name="Goldberg J."/>
            <person name="Griggs A."/>
            <person name="Gujja S."/>
            <person name="Heilman E.R."/>
            <person name="Heiman D."/>
            <person name="Hepburn T."/>
            <person name="Howarth C."/>
            <person name="Jen D."/>
            <person name="Larson L."/>
            <person name="Mehta T."/>
            <person name="Neiman D."/>
            <person name="Pearson M."/>
            <person name="Roberts A."/>
            <person name="Saif S."/>
            <person name="Shea T."/>
            <person name="Shenoy N."/>
            <person name="Sisk P."/>
            <person name="Stolte C."/>
            <person name="Sykes S."/>
            <person name="Walk T."/>
            <person name="White J."/>
            <person name="Yandava C."/>
            <person name="Haas B."/>
            <person name="Nusbaum C."/>
            <person name="Birren B."/>
        </authorList>
    </citation>
    <scope>NUCLEOTIDE SEQUENCE</scope>
    <source>
        <strain evidence="1">ATCC 64411</strain>
    </source>
</reference>
<dbReference type="VEuPathDB" id="FungiDB:MAPG_04173"/>
<dbReference type="AlphaFoldDB" id="A0A0C4DW05"/>
<proteinExistence type="predicted"/>
<reference evidence="3" key="1">
    <citation type="submission" date="2010-05" db="EMBL/GenBank/DDBJ databases">
        <title>The genome sequence of Magnaporthe poae strain ATCC 64411.</title>
        <authorList>
            <person name="Ma L.-J."/>
            <person name="Dead R."/>
            <person name="Young S."/>
            <person name="Zeng Q."/>
            <person name="Koehrsen M."/>
            <person name="Alvarado L."/>
            <person name="Berlin A."/>
            <person name="Chapman S.B."/>
            <person name="Chen Z."/>
            <person name="Freedman E."/>
            <person name="Gellesch M."/>
            <person name="Goldberg J."/>
            <person name="Griggs A."/>
            <person name="Gujja S."/>
            <person name="Heilman E.R."/>
            <person name="Heiman D."/>
            <person name="Hepburn T."/>
            <person name="Howarth C."/>
            <person name="Jen D."/>
            <person name="Larson L."/>
            <person name="Mehta T."/>
            <person name="Neiman D."/>
            <person name="Pearson M."/>
            <person name="Roberts A."/>
            <person name="Saif S."/>
            <person name="Shea T."/>
            <person name="Shenoy N."/>
            <person name="Sisk P."/>
            <person name="Stolte C."/>
            <person name="Sykes S."/>
            <person name="Walk T."/>
            <person name="White J."/>
            <person name="Yandava C."/>
            <person name="Haas B."/>
            <person name="Nusbaum C."/>
            <person name="Birren B."/>
        </authorList>
    </citation>
    <scope>NUCLEOTIDE SEQUENCE [LARGE SCALE GENOMIC DNA]</scope>
    <source>
        <strain evidence="3">ATCC 64411 / 73-15</strain>
    </source>
</reference>
<evidence type="ECO:0000313" key="2">
    <source>
        <dbReference type="EnsemblFungi" id="MAPG_04173T0"/>
    </source>
</evidence>
<accession>A0A0C4DW05</accession>
<keyword evidence="3" id="KW-1185">Reference proteome</keyword>
<dbReference type="EMBL" id="GL876968">
    <property type="protein sequence ID" value="KLU85143.1"/>
    <property type="molecule type" value="Genomic_DNA"/>
</dbReference>
<sequence length="198" mass="21820">MRFQNIYLCFPLCGDHSDRFLTELSRQSAMNPLSRVPVPDKGWAPKGERSVVLCLAATGNVRSMTRPSKQQILNQSCGLFDDTVATHLGRCSSIHRSIHPSARIFFPPQPGHTRNKRSRLPGRSAANHPGYYQIMGQPQFSFLFPPCFCPALPSRKPACPPDRPVPAGLCMLDKALGGYANTCQTVGSPGSYGRHRRA</sequence>
<evidence type="ECO:0000313" key="3">
    <source>
        <dbReference type="Proteomes" id="UP000011715"/>
    </source>
</evidence>
<evidence type="ECO:0000313" key="1">
    <source>
        <dbReference type="EMBL" id="KLU85143.1"/>
    </source>
</evidence>
<organism evidence="2 3">
    <name type="scientific">Magnaporthiopsis poae (strain ATCC 64411 / 73-15)</name>
    <name type="common">Kentucky bluegrass fungus</name>
    <name type="synonym">Magnaporthe poae</name>
    <dbReference type="NCBI Taxonomy" id="644358"/>
    <lineage>
        <taxon>Eukaryota</taxon>
        <taxon>Fungi</taxon>
        <taxon>Dikarya</taxon>
        <taxon>Ascomycota</taxon>
        <taxon>Pezizomycotina</taxon>
        <taxon>Sordariomycetes</taxon>
        <taxon>Sordariomycetidae</taxon>
        <taxon>Magnaporthales</taxon>
        <taxon>Magnaporthaceae</taxon>
        <taxon>Magnaporthiopsis</taxon>
    </lineage>
</organism>
<name>A0A0C4DW05_MAGP6</name>
<reference evidence="1" key="3">
    <citation type="submission" date="2011-03" db="EMBL/GenBank/DDBJ databases">
        <title>Annotation of Magnaporthe poae ATCC 64411.</title>
        <authorList>
            <person name="Ma L.-J."/>
            <person name="Dead R."/>
            <person name="Young S.K."/>
            <person name="Zeng Q."/>
            <person name="Gargeya S."/>
            <person name="Fitzgerald M."/>
            <person name="Haas B."/>
            <person name="Abouelleil A."/>
            <person name="Alvarado L."/>
            <person name="Arachchi H.M."/>
            <person name="Berlin A."/>
            <person name="Brown A."/>
            <person name="Chapman S.B."/>
            <person name="Chen Z."/>
            <person name="Dunbar C."/>
            <person name="Freedman E."/>
            <person name="Gearin G."/>
            <person name="Gellesch M."/>
            <person name="Goldberg J."/>
            <person name="Griggs A."/>
            <person name="Gujja S."/>
            <person name="Heiman D."/>
            <person name="Howarth C."/>
            <person name="Larson L."/>
            <person name="Lui A."/>
            <person name="MacDonald P.J.P."/>
            <person name="Mehta T."/>
            <person name="Montmayeur A."/>
            <person name="Murphy C."/>
            <person name="Neiman D."/>
            <person name="Pearson M."/>
            <person name="Priest M."/>
            <person name="Roberts A."/>
            <person name="Saif S."/>
            <person name="Shea T."/>
            <person name="Shenoy N."/>
            <person name="Sisk P."/>
            <person name="Stolte C."/>
            <person name="Sykes S."/>
            <person name="Yandava C."/>
            <person name="Wortman J."/>
            <person name="Nusbaum C."/>
            <person name="Birren B."/>
        </authorList>
    </citation>
    <scope>NUCLEOTIDE SEQUENCE</scope>
    <source>
        <strain evidence="1">ATCC 64411</strain>
    </source>
</reference>
<dbReference type="Proteomes" id="UP000011715">
    <property type="component" value="Unassembled WGS sequence"/>
</dbReference>
<reference evidence="2" key="5">
    <citation type="submission" date="2015-06" db="UniProtKB">
        <authorList>
            <consortium name="EnsemblFungi"/>
        </authorList>
    </citation>
    <scope>IDENTIFICATION</scope>
    <source>
        <strain evidence="2">ATCC 64411</strain>
    </source>
</reference>
<gene>
    <name evidence="1" type="ORF">MAPG_04173</name>
</gene>